<protein>
    <submittedName>
        <fullName evidence="1">Uncharacterized protein</fullName>
    </submittedName>
</protein>
<reference evidence="1" key="1">
    <citation type="journal article" date="2019" name="bioRxiv">
        <title>The Genome of the Zebra Mussel, Dreissena polymorpha: A Resource for Invasive Species Research.</title>
        <authorList>
            <person name="McCartney M.A."/>
            <person name="Auch B."/>
            <person name="Kono T."/>
            <person name="Mallez S."/>
            <person name="Zhang Y."/>
            <person name="Obille A."/>
            <person name="Becker A."/>
            <person name="Abrahante J.E."/>
            <person name="Garbe J."/>
            <person name="Badalamenti J.P."/>
            <person name="Herman A."/>
            <person name="Mangelson H."/>
            <person name="Liachko I."/>
            <person name="Sullivan S."/>
            <person name="Sone E.D."/>
            <person name="Koren S."/>
            <person name="Silverstein K.A.T."/>
            <person name="Beckman K.B."/>
            <person name="Gohl D.M."/>
        </authorList>
    </citation>
    <scope>NUCLEOTIDE SEQUENCE</scope>
    <source>
        <strain evidence="1">Duluth1</strain>
        <tissue evidence="1">Whole animal</tissue>
    </source>
</reference>
<organism evidence="1 2">
    <name type="scientific">Dreissena polymorpha</name>
    <name type="common">Zebra mussel</name>
    <name type="synonym">Mytilus polymorpha</name>
    <dbReference type="NCBI Taxonomy" id="45954"/>
    <lineage>
        <taxon>Eukaryota</taxon>
        <taxon>Metazoa</taxon>
        <taxon>Spiralia</taxon>
        <taxon>Lophotrochozoa</taxon>
        <taxon>Mollusca</taxon>
        <taxon>Bivalvia</taxon>
        <taxon>Autobranchia</taxon>
        <taxon>Heteroconchia</taxon>
        <taxon>Euheterodonta</taxon>
        <taxon>Imparidentia</taxon>
        <taxon>Neoheterodontei</taxon>
        <taxon>Myida</taxon>
        <taxon>Dreissenoidea</taxon>
        <taxon>Dreissenidae</taxon>
        <taxon>Dreissena</taxon>
    </lineage>
</organism>
<name>A0A9D4F0V8_DREPO</name>
<gene>
    <name evidence="1" type="ORF">DPMN_168557</name>
</gene>
<accession>A0A9D4F0V8</accession>
<sequence>MLHAKTSLPVPVPPATPEFIPLLFPPVLADSPPALFPPPLLLLLDPPPAEAPDPPPPVLPAVTDPGAVPPFVVSGPEAAFVVELDVSDPVVDPV</sequence>
<dbReference type="AlphaFoldDB" id="A0A9D4F0V8"/>
<reference evidence="1" key="2">
    <citation type="submission" date="2020-11" db="EMBL/GenBank/DDBJ databases">
        <authorList>
            <person name="McCartney M.A."/>
            <person name="Auch B."/>
            <person name="Kono T."/>
            <person name="Mallez S."/>
            <person name="Becker A."/>
            <person name="Gohl D.M."/>
            <person name="Silverstein K.A.T."/>
            <person name="Koren S."/>
            <person name="Bechman K.B."/>
            <person name="Herman A."/>
            <person name="Abrahante J.E."/>
            <person name="Garbe J."/>
        </authorList>
    </citation>
    <scope>NUCLEOTIDE SEQUENCE</scope>
    <source>
        <strain evidence="1">Duluth1</strain>
        <tissue evidence="1">Whole animal</tissue>
    </source>
</reference>
<dbReference type="EMBL" id="JAIWYP010000008">
    <property type="protein sequence ID" value="KAH3790359.1"/>
    <property type="molecule type" value="Genomic_DNA"/>
</dbReference>
<comment type="caution">
    <text evidence="1">The sequence shown here is derived from an EMBL/GenBank/DDBJ whole genome shotgun (WGS) entry which is preliminary data.</text>
</comment>
<evidence type="ECO:0000313" key="2">
    <source>
        <dbReference type="Proteomes" id="UP000828390"/>
    </source>
</evidence>
<proteinExistence type="predicted"/>
<dbReference type="Proteomes" id="UP000828390">
    <property type="component" value="Unassembled WGS sequence"/>
</dbReference>
<keyword evidence="2" id="KW-1185">Reference proteome</keyword>
<evidence type="ECO:0000313" key="1">
    <source>
        <dbReference type="EMBL" id="KAH3790359.1"/>
    </source>
</evidence>